<feature type="chain" id="PRO_5032808464" description="beta-glucosidase" evidence="10">
    <location>
        <begin position="29"/>
        <end position="521"/>
    </location>
</feature>
<dbReference type="InterPro" id="IPR001360">
    <property type="entry name" value="Glyco_hydro_1"/>
</dbReference>
<dbReference type="SUPFAM" id="SSF51445">
    <property type="entry name" value="(Trans)glycosidases"/>
    <property type="match status" value="1"/>
</dbReference>
<dbReference type="GO" id="GO:0005975">
    <property type="term" value="P:carbohydrate metabolic process"/>
    <property type="evidence" value="ECO:0007669"/>
    <property type="project" value="InterPro"/>
</dbReference>
<evidence type="ECO:0000313" key="12">
    <source>
        <dbReference type="Proteomes" id="UP000663880"/>
    </source>
</evidence>
<dbReference type="FunFam" id="3.20.20.80:FF:000013">
    <property type="entry name" value="lactase-phlorizin hydrolase"/>
    <property type="match status" value="1"/>
</dbReference>
<evidence type="ECO:0000256" key="8">
    <source>
        <dbReference type="RuleBase" id="RU003690"/>
    </source>
</evidence>
<evidence type="ECO:0000256" key="1">
    <source>
        <dbReference type="ARBA" id="ARBA00010838"/>
    </source>
</evidence>
<organism evidence="11 12">
    <name type="scientific">Pieris macdunnoughi</name>
    <dbReference type="NCBI Taxonomy" id="345717"/>
    <lineage>
        <taxon>Eukaryota</taxon>
        <taxon>Metazoa</taxon>
        <taxon>Ecdysozoa</taxon>
        <taxon>Arthropoda</taxon>
        <taxon>Hexapoda</taxon>
        <taxon>Insecta</taxon>
        <taxon>Pterygota</taxon>
        <taxon>Neoptera</taxon>
        <taxon>Endopterygota</taxon>
        <taxon>Lepidoptera</taxon>
        <taxon>Glossata</taxon>
        <taxon>Ditrysia</taxon>
        <taxon>Papilionoidea</taxon>
        <taxon>Pieridae</taxon>
        <taxon>Pierinae</taxon>
        <taxon>Pieris</taxon>
    </lineage>
</organism>
<dbReference type="GO" id="GO:0008422">
    <property type="term" value="F:beta-glucosidase activity"/>
    <property type="evidence" value="ECO:0007669"/>
    <property type="project" value="TreeGrafter"/>
</dbReference>
<dbReference type="Gene3D" id="3.20.20.80">
    <property type="entry name" value="Glycosidases"/>
    <property type="match status" value="1"/>
</dbReference>
<dbReference type="OrthoDB" id="65569at2759"/>
<evidence type="ECO:0000256" key="4">
    <source>
        <dbReference type="ARBA" id="ARBA00022801"/>
    </source>
</evidence>
<dbReference type="PANTHER" id="PTHR10353:SF36">
    <property type="entry name" value="LP05116P"/>
    <property type="match status" value="1"/>
</dbReference>
<dbReference type="PROSITE" id="PS00572">
    <property type="entry name" value="GLYCOSYL_HYDROL_F1_1"/>
    <property type="match status" value="1"/>
</dbReference>
<dbReference type="EC" id="3.2.1.21" evidence="3"/>
<evidence type="ECO:0000256" key="2">
    <source>
        <dbReference type="ARBA" id="ARBA00011738"/>
    </source>
</evidence>
<dbReference type="InterPro" id="IPR033132">
    <property type="entry name" value="GH_1_N_CS"/>
</dbReference>
<feature type="signal peptide" evidence="10">
    <location>
        <begin position="1"/>
        <end position="28"/>
    </location>
</feature>
<dbReference type="PANTHER" id="PTHR10353">
    <property type="entry name" value="GLYCOSYL HYDROLASE"/>
    <property type="match status" value="1"/>
</dbReference>
<name>A0A821MHW4_9NEOP</name>
<evidence type="ECO:0000256" key="7">
    <source>
        <dbReference type="PROSITE-ProRule" id="PRU10055"/>
    </source>
</evidence>
<evidence type="ECO:0000256" key="6">
    <source>
        <dbReference type="ARBA" id="ARBA00023295"/>
    </source>
</evidence>
<keyword evidence="6 9" id="KW-0326">Glycosidase</keyword>
<protein>
    <recommendedName>
        <fullName evidence="3">beta-glucosidase</fullName>
        <ecNumber evidence="3">3.2.1.21</ecNumber>
    </recommendedName>
</protein>
<keyword evidence="10" id="KW-0732">Signal</keyword>
<sequence>MQSLSRVAQSGALLACFSLLCVANGVSALVRSGLSNYTFPDNFMFGVATAAFQIEGGWNAGGKGESVWDTYIHEHPDYTLDKSNGDVAADSYHKYKQDIVMVESLGVKYYRLSISWPRILPKGTDDYINMEGVKYYRRVFEGLLKANITPVVTLYHWDLPTPLMDLGGWTNPKIIDYFEDYARVAFRLFGDVVKYWTTINEIHIHCYHGYGNDYFVPAVKFQGVAEYLCSHYMLLGHARVYHLYDKTFKPYQKGIIGITLDSFFAEPKDENNPDDVAAAERYLQMRLGQYAHPIYSKEGNYPVLVRERIYNMSISQGFARSRLPVFTPQEIETLRGSSDFFGLNHYTSILASSSSMEDGWAVPSLDHDTGVRGEQDPKWPIPGAPWLAVHPPGFRKLLNWITKQYGTKVPIIVTENGMSDSGSLNDYERVSYYNHYLEQLLLAIHEDGCNVAGYIAWTLMDDFEWKDGYSVKFGLFHVDYKSPRRTRTPKLSAINYREIVTKKRINFDYIKIPSYRYSRLL</sequence>
<comment type="subunit">
    <text evidence="2">Homodimer.</text>
</comment>
<proteinExistence type="inferred from homology"/>
<keyword evidence="5" id="KW-0325">Glycoprotein</keyword>
<evidence type="ECO:0000256" key="3">
    <source>
        <dbReference type="ARBA" id="ARBA00012744"/>
    </source>
</evidence>
<evidence type="ECO:0000256" key="9">
    <source>
        <dbReference type="RuleBase" id="RU004468"/>
    </source>
</evidence>
<dbReference type="PRINTS" id="PR00131">
    <property type="entry name" value="GLHYDRLASE1"/>
</dbReference>
<dbReference type="PROSITE" id="PS00653">
    <property type="entry name" value="GLYCOSYL_HYDROL_F1_2"/>
    <property type="match status" value="1"/>
</dbReference>
<dbReference type="Proteomes" id="UP000663880">
    <property type="component" value="Unassembled WGS sequence"/>
</dbReference>
<gene>
    <name evidence="11" type="ORF">PMACD_LOCUS1635</name>
</gene>
<feature type="active site" description="Nucleophile" evidence="7">
    <location>
        <position position="415"/>
    </location>
</feature>
<accession>A0A821MHW4</accession>
<evidence type="ECO:0000256" key="5">
    <source>
        <dbReference type="ARBA" id="ARBA00023180"/>
    </source>
</evidence>
<evidence type="ECO:0000313" key="11">
    <source>
        <dbReference type="EMBL" id="CAF4767488.1"/>
    </source>
</evidence>
<reference evidence="11" key="1">
    <citation type="submission" date="2021-02" db="EMBL/GenBank/DDBJ databases">
        <authorList>
            <person name="Steward A R."/>
        </authorList>
    </citation>
    <scope>NUCLEOTIDE SEQUENCE</scope>
</reference>
<comment type="similarity">
    <text evidence="1 8">Belongs to the glycosyl hydrolase 1 family.</text>
</comment>
<dbReference type="AlphaFoldDB" id="A0A821MHW4"/>
<dbReference type="Pfam" id="PF00232">
    <property type="entry name" value="Glyco_hydro_1"/>
    <property type="match status" value="1"/>
</dbReference>
<keyword evidence="12" id="KW-1185">Reference proteome</keyword>
<dbReference type="InterPro" id="IPR018120">
    <property type="entry name" value="Glyco_hydro_1_AS"/>
</dbReference>
<dbReference type="InterPro" id="IPR017853">
    <property type="entry name" value="GH"/>
</dbReference>
<evidence type="ECO:0000256" key="10">
    <source>
        <dbReference type="SAM" id="SignalP"/>
    </source>
</evidence>
<keyword evidence="4 9" id="KW-0378">Hydrolase</keyword>
<dbReference type="EMBL" id="CAJOBZ010000003">
    <property type="protein sequence ID" value="CAF4767488.1"/>
    <property type="molecule type" value="Genomic_DNA"/>
</dbReference>
<comment type="caution">
    <text evidence="11">The sequence shown here is derived from an EMBL/GenBank/DDBJ whole genome shotgun (WGS) entry which is preliminary data.</text>
</comment>